<accession>A0A1N6PUI7</accession>
<gene>
    <name evidence="3" type="ORF">SAMN05421647_10245</name>
</gene>
<dbReference type="EMBL" id="FTMN01000002">
    <property type="protein sequence ID" value="SIQ07966.1"/>
    <property type="molecule type" value="Genomic_DNA"/>
</dbReference>
<dbReference type="GO" id="GO:0046983">
    <property type="term" value="F:protein dimerization activity"/>
    <property type="evidence" value="ECO:0007669"/>
    <property type="project" value="InterPro"/>
</dbReference>
<evidence type="ECO:0000313" key="3">
    <source>
        <dbReference type="EMBL" id="SIQ07966.1"/>
    </source>
</evidence>
<comment type="similarity">
    <text evidence="1">Belongs to the aspartate-semialdehyde dehydrogenase family.</text>
</comment>
<dbReference type="InterPro" id="IPR000534">
    <property type="entry name" value="Semialdehyde_DH_NAD-bd"/>
</dbReference>
<dbReference type="eggNOG" id="COG0136">
    <property type="taxonomic scope" value="Bacteria"/>
</dbReference>
<dbReference type="RefSeq" id="WP_076461388.1">
    <property type="nucleotide sequence ID" value="NZ_FTMN01000002.1"/>
</dbReference>
<dbReference type="PIRSF" id="PIRSF000148">
    <property type="entry name" value="ASA_dh"/>
    <property type="match status" value="1"/>
</dbReference>
<dbReference type="GO" id="GO:0051287">
    <property type="term" value="F:NAD binding"/>
    <property type="evidence" value="ECO:0007669"/>
    <property type="project" value="InterPro"/>
</dbReference>
<dbReference type="Gene3D" id="3.30.360.10">
    <property type="entry name" value="Dihydrodipicolinate Reductase, domain 2"/>
    <property type="match status" value="1"/>
</dbReference>
<dbReference type="InterPro" id="IPR036291">
    <property type="entry name" value="NAD(P)-bd_dom_sf"/>
</dbReference>
<sequence>MTLNVALLGPASLKGEKLLELLDESELEIDQIQLFEDEDQAGRSLMFRGHASRTRAYADFDPDAQQLVFVADAELAPGVQAKLQGQSKGYVIDLYPERYTDSDVFLCLPAINGATLTSLDPGRVIGVPGSATITAALALYPLHEAYELLKVNLTALVAASESGREGVESLAQETARLMNGREAEASFFGQQLAFNMLPDVGDIQSSGQTSSEQLLREQLQVLLGEDLEVEVSTVRVPAFYGNLVTAQAETRKAVEMDQVQEIMDRADAVRYDHQAQKQPSPVSDAVGQDVAVVHRIRQDAEESGGFALQAVGDDLGLGGALMALQVAQRLVLK</sequence>
<dbReference type="InterPro" id="IPR012280">
    <property type="entry name" value="Semialdhyde_DH_dimer_dom"/>
</dbReference>
<name>A0A1N6PUI7_9GAMM</name>
<reference evidence="3 4" key="1">
    <citation type="submission" date="2017-01" db="EMBL/GenBank/DDBJ databases">
        <authorList>
            <person name="Mah S.A."/>
            <person name="Swanson W.J."/>
            <person name="Moy G.W."/>
            <person name="Vacquier V.D."/>
        </authorList>
    </citation>
    <scope>NUCLEOTIDE SEQUENCE [LARGE SCALE GENOMIC DNA]</scope>
    <source>
        <strain evidence="3 4">DSM 7027</strain>
    </source>
</reference>
<dbReference type="SMART" id="SM00859">
    <property type="entry name" value="Semialdhyde_dh"/>
    <property type="match status" value="1"/>
</dbReference>
<dbReference type="AlphaFoldDB" id="A0A1N6PUI7"/>
<feature type="domain" description="Semialdehyde dehydrogenase NAD-binding" evidence="2">
    <location>
        <begin position="4"/>
        <end position="119"/>
    </location>
</feature>
<dbReference type="Proteomes" id="UP000186895">
    <property type="component" value="Unassembled WGS sequence"/>
</dbReference>
<dbReference type="GO" id="GO:0008652">
    <property type="term" value="P:amino acid biosynthetic process"/>
    <property type="evidence" value="ECO:0007669"/>
    <property type="project" value="InterPro"/>
</dbReference>
<evidence type="ECO:0000256" key="1">
    <source>
        <dbReference type="ARBA" id="ARBA00010584"/>
    </source>
</evidence>
<protein>
    <submittedName>
        <fullName evidence="3">Aspartate semialdehyde dehydrogenase</fullName>
    </submittedName>
</protein>
<dbReference type="Pfam" id="PF01118">
    <property type="entry name" value="Semialdhyde_dh"/>
    <property type="match status" value="1"/>
</dbReference>
<keyword evidence="4" id="KW-1185">Reference proteome</keyword>
<proteinExistence type="inferred from homology"/>
<evidence type="ECO:0000259" key="2">
    <source>
        <dbReference type="SMART" id="SM00859"/>
    </source>
</evidence>
<dbReference type="PANTHER" id="PTHR46278:SF2">
    <property type="entry name" value="ASPARTATE-SEMIALDEHYDE DEHYDROGENASE"/>
    <property type="match status" value="1"/>
</dbReference>
<evidence type="ECO:0000313" key="4">
    <source>
        <dbReference type="Proteomes" id="UP000186895"/>
    </source>
</evidence>
<dbReference type="PANTHER" id="PTHR46278">
    <property type="entry name" value="DEHYDROGENASE, PUTATIVE-RELATED"/>
    <property type="match status" value="1"/>
</dbReference>
<dbReference type="STRING" id="49186.SAMN05421647_10245"/>
<dbReference type="SUPFAM" id="SSF51735">
    <property type="entry name" value="NAD(P)-binding Rossmann-fold domains"/>
    <property type="match status" value="1"/>
</dbReference>
<organism evidence="3 4">
    <name type="scientific">Marinobacterium stanieri</name>
    <dbReference type="NCBI Taxonomy" id="49186"/>
    <lineage>
        <taxon>Bacteria</taxon>
        <taxon>Pseudomonadati</taxon>
        <taxon>Pseudomonadota</taxon>
        <taxon>Gammaproteobacteria</taxon>
        <taxon>Oceanospirillales</taxon>
        <taxon>Oceanospirillaceae</taxon>
        <taxon>Marinobacterium</taxon>
    </lineage>
</organism>
<dbReference type="GO" id="GO:0016620">
    <property type="term" value="F:oxidoreductase activity, acting on the aldehyde or oxo group of donors, NAD or NADP as acceptor"/>
    <property type="evidence" value="ECO:0007669"/>
    <property type="project" value="InterPro"/>
</dbReference>
<dbReference type="SUPFAM" id="SSF55347">
    <property type="entry name" value="Glyceraldehyde-3-phosphate dehydrogenase-like, C-terminal domain"/>
    <property type="match status" value="1"/>
</dbReference>
<dbReference type="Gene3D" id="3.40.50.720">
    <property type="entry name" value="NAD(P)-binding Rossmann-like Domain"/>
    <property type="match status" value="1"/>
</dbReference>
<dbReference type="Pfam" id="PF02774">
    <property type="entry name" value="Semialdhyde_dhC"/>
    <property type="match status" value="1"/>
</dbReference>
<dbReference type="CDD" id="cd18129">
    <property type="entry name" value="ASADH_C_USG1_like"/>
    <property type="match status" value="1"/>
</dbReference>